<keyword evidence="8 10" id="KW-0503">Monooxygenase</keyword>
<sequence length="475" mass="52674">MHVETTDVVAVAVALSTIYLLKRLRQRLPPGPGSSGGLFGIPKQLPAGEPWKAFLAWSKKFGPVISFYLGWTPVVVINTARDASELLDRRGEIYSSRPRSVIGQQILTGNMRGLTMEYGDRWKRWRKLQHTGMGGKSAQAYRHFQSLEDEDVVIENSNAMKAFNTTQIPGKYLADSWPILLWLPKSLQWFRWDLDKRRELDIKLYVGCLRNVERKMVEGTAKECMSTRILNLAAAGGTEGASEVEMAYAVCSPFSAGIGTVAASLEVFLLAMVHNPACASKAQAELDSVVGRARMPDFSDEPILPYVHALVKEVMRWRPIAPTGIPHAVTQDDYYNGLFIPKDATVFANICAICQDPDLFPDAEAFRPDRFLDTQDSRLIDFNIPFGFGRRICPGQDVAVQSLFIIIARMLWAFDISVGTDEGGSPVLPDTSAFVPGLVRKPLPFRVNVAPRTEDVAKLIAIAASDAEIELEAWN</sequence>
<evidence type="ECO:0000313" key="12">
    <source>
        <dbReference type="Proteomes" id="UP000308199"/>
    </source>
</evidence>
<evidence type="ECO:0000256" key="4">
    <source>
        <dbReference type="ARBA" id="ARBA00022617"/>
    </source>
</evidence>
<dbReference type="GO" id="GO:0016705">
    <property type="term" value="F:oxidoreductase activity, acting on paired donors, with incorporation or reduction of molecular oxygen"/>
    <property type="evidence" value="ECO:0007669"/>
    <property type="project" value="InterPro"/>
</dbReference>
<keyword evidence="5 9" id="KW-0479">Metal-binding</keyword>
<dbReference type="InterPro" id="IPR050364">
    <property type="entry name" value="Cytochrome_P450_fung"/>
</dbReference>
<evidence type="ECO:0000256" key="9">
    <source>
        <dbReference type="PIRSR" id="PIRSR602401-1"/>
    </source>
</evidence>
<organism evidence="11 12">
    <name type="scientific">Phellinidium pouzarii</name>
    <dbReference type="NCBI Taxonomy" id="167371"/>
    <lineage>
        <taxon>Eukaryota</taxon>
        <taxon>Fungi</taxon>
        <taxon>Dikarya</taxon>
        <taxon>Basidiomycota</taxon>
        <taxon>Agaricomycotina</taxon>
        <taxon>Agaricomycetes</taxon>
        <taxon>Hymenochaetales</taxon>
        <taxon>Hymenochaetaceae</taxon>
        <taxon>Phellinidium</taxon>
    </lineage>
</organism>
<evidence type="ECO:0000256" key="5">
    <source>
        <dbReference type="ARBA" id="ARBA00022723"/>
    </source>
</evidence>
<dbReference type="GO" id="GO:0004497">
    <property type="term" value="F:monooxygenase activity"/>
    <property type="evidence" value="ECO:0007669"/>
    <property type="project" value="UniProtKB-KW"/>
</dbReference>
<evidence type="ECO:0000256" key="6">
    <source>
        <dbReference type="ARBA" id="ARBA00023002"/>
    </source>
</evidence>
<evidence type="ECO:0000256" key="2">
    <source>
        <dbReference type="ARBA" id="ARBA00005179"/>
    </source>
</evidence>
<dbReference type="PANTHER" id="PTHR46300:SF4">
    <property type="entry name" value="CYTOCHROME P450 98A3"/>
    <property type="match status" value="1"/>
</dbReference>
<dbReference type="SUPFAM" id="SSF48264">
    <property type="entry name" value="Cytochrome P450"/>
    <property type="match status" value="1"/>
</dbReference>
<keyword evidence="12" id="KW-1185">Reference proteome</keyword>
<dbReference type="CDD" id="cd11065">
    <property type="entry name" value="CYP64-like"/>
    <property type="match status" value="1"/>
</dbReference>
<name>A0A4S4L4V1_9AGAM</name>
<dbReference type="PANTHER" id="PTHR46300">
    <property type="entry name" value="P450, PUTATIVE (EUROFUNG)-RELATED-RELATED"/>
    <property type="match status" value="1"/>
</dbReference>
<evidence type="ECO:0000256" key="1">
    <source>
        <dbReference type="ARBA" id="ARBA00001971"/>
    </source>
</evidence>
<keyword evidence="6 10" id="KW-0560">Oxidoreductase</keyword>
<keyword evidence="7 9" id="KW-0408">Iron</keyword>
<dbReference type="PRINTS" id="PR00463">
    <property type="entry name" value="EP450I"/>
</dbReference>
<dbReference type="InterPro" id="IPR002401">
    <property type="entry name" value="Cyt_P450_E_grp-I"/>
</dbReference>
<evidence type="ECO:0000256" key="10">
    <source>
        <dbReference type="RuleBase" id="RU000461"/>
    </source>
</evidence>
<comment type="caution">
    <text evidence="11">The sequence shown here is derived from an EMBL/GenBank/DDBJ whole genome shotgun (WGS) entry which is preliminary data.</text>
</comment>
<evidence type="ECO:0000256" key="7">
    <source>
        <dbReference type="ARBA" id="ARBA00023004"/>
    </source>
</evidence>
<protein>
    <recommendedName>
        <fullName evidence="13">Cytochrome P450</fullName>
    </recommendedName>
</protein>
<dbReference type="InterPro" id="IPR001128">
    <property type="entry name" value="Cyt_P450"/>
</dbReference>
<evidence type="ECO:0000313" key="11">
    <source>
        <dbReference type="EMBL" id="THH06476.1"/>
    </source>
</evidence>
<dbReference type="PRINTS" id="PR00385">
    <property type="entry name" value="P450"/>
</dbReference>
<dbReference type="OrthoDB" id="1055148at2759"/>
<dbReference type="Pfam" id="PF00067">
    <property type="entry name" value="p450"/>
    <property type="match status" value="2"/>
</dbReference>
<dbReference type="InterPro" id="IPR017972">
    <property type="entry name" value="Cyt_P450_CS"/>
</dbReference>
<reference evidence="11 12" key="1">
    <citation type="submission" date="2019-02" db="EMBL/GenBank/DDBJ databases">
        <title>Genome sequencing of the rare red list fungi Phellinidium pouzarii.</title>
        <authorList>
            <person name="Buettner E."/>
            <person name="Kellner H."/>
        </authorList>
    </citation>
    <scope>NUCLEOTIDE SEQUENCE [LARGE SCALE GENOMIC DNA]</scope>
    <source>
        <strain evidence="11 12">DSM 108285</strain>
    </source>
</reference>
<feature type="binding site" description="axial binding residue" evidence="9">
    <location>
        <position position="393"/>
    </location>
    <ligand>
        <name>heme</name>
        <dbReference type="ChEBI" id="CHEBI:30413"/>
    </ligand>
    <ligandPart>
        <name>Fe</name>
        <dbReference type="ChEBI" id="CHEBI:18248"/>
    </ligandPart>
</feature>
<dbReference type="GO" id="GO:0020037">
    <property type="term" value="F:heme binding"/>
    <property type="evidence" value="ECO:0007669"/>
    <property type="project" value="InterPro"/>
</dbReference>
<comment type="cofactor">
    <cofactor evidence="1 9">
        <name>heme</name>
        <dbReference type="ChEBI" id="CHEBI:30413"/>
    </cofactor>
</comment>
<evidence type="ECO:0000256" key="3">
    <source>
        <dbReference type="ARBA" id="ARBA00010617"/>
    </source>
</evidence>
<dbReference type="EMBL" id="SGPK01000193">
    <property type="protein sequence ID" value="THH06476.1"/>
    <property type="molecule type" value="Genomic_DNA"/>
</dbReference>
<evidence type="ECO:0000256" key="8">
    <source>
        <dbReference type="ARBA" id="ARBA00023033"/>
    </source>
</evidence>
<comment type="similarity">
    <text evidence="3 10">Belongs to the cytochrome P450 family.</text>
</comment>
<keyword evidence="4 9" id="KW-0349">Heme</keyword>
<dbReference type="Gene3D" id="1.10.630.10">
    <property type="entry name" value="Cytochrome P450"/>
    <property type="match status" value="1"/>
</dbReference>
<comment type="pathway">
    <text evidence="2">Secondary metabolite biosynthesis.</text>
</comment>
<evidence type="ECO:0008006" key="13">
    <source>
        <dbReference type="Google" id="ProtNLM"/>
    </source>
</evidence>
<dbReference type="InterPro" id="IPR036396">
    <property type="entry name" value="Cyt_P450_sf"/>
</dbReference>
<proteinExistence type="inferred from homology"/>
<dbReference type="Proteomes" id="UP000308199">
    <property type="component" value="Unassembled WGS sequence"/>
</dbReference>
<accession>A0A4S4L4V1</accession>
<gene>
    <name evidence="11" type="ORF">EW145_g4057</name>
</gene>
<dbReference type="GO" id="GO:0005506">
    <property type="term" value="F:iron ion binding"/>
    <property type="evidence" value="ECO:0007669"/>
    <property type="project" value="InterPro"/>
</dbReference>
<dbReference type="AlphaFoldDB" id="A0A4S4L4V1"/>
<dbReference type="PROSITE" id="PS00086">
    <property type="entry name" value="CYTOCHROME_P450"/>
    <property type="match status" value="1"/>
</dbReference>